<reference evidence="4 5" key="1">
    <citation type="submission" date="2019-08" db="EMBL/GenBank/DDBJ databases">
        <title>Genome of Luteibaculum oceani JCM 18817.</title>
        <authorList>
            <person name="Bowman J.P."/>
        </authorList>
    </citation>
    <scope>NUCLEOTIDE SEQUENCE [LARGE SCALE GENOMIC DNA]</scope>
    <source>
        <strain evidence="4 5">JCM 18817</strain>
    </source>
</reference>
<accession>A0A5C6VIJ7</accession>
<evidence type="ECO:0000256" key="2">
    <source>
        <dbReference type="SAM" id="SignalP"/>
    </source>
</evidence>
<dbReference type="InterPro" id="IPR002126">
    <property type="entry name" value="Cadherin-like_dom"/>
</dbReference>
<name>A0A5C6VIJ7_9FLAO</name>
<dbReference type="SUPFAM" id="SSF49313">
    <property type="entry name" value="Cadherin-like"/>
    <property type="match status" value="1"/>
</dbReference>
<dbReference type="RefSeq" id="WP_147012784.1">
    <property type="nucleotide sequence ID" value="NZ_VORB01000001.1"/>
</dbReference>
<dbReference type="PROSITE" id="PS50268">
    <property type="entry name" value="CADHERIN_2"/>
    <property type="match status" value="1"/>
</dbReference>
<dbReference type="GO" id="GO:0016020">
    <property type="term" value="C:membrane"/>
    <property type="evidence" value="ECO:0007669"/>
    <property type="project" value="InterPro"/>
</dbReference>
<sequence>MRILVPILLFIFLASSTFAEDFRYGFDSEKASVPVSQLIEEIDGVKFLFEFTNNGDGGNFYISPNQGANYDAALVATSLSIGSLDPEKIRIEAVEKHPFQLNNLFIKPGGETVVIKGFRDEKEVFAKTINKFSTGEHLNSSGNYIDQLTIESYDMVELVLDEFTGVFQALELEDLKMATTSLVTETVPKLTKQSSAKVVEVYEGLEAGAKLIELKEIASDISWREGKVQLAPSSNNFSSNILLPVFYDNTDLTIRVVDQQYFDCEKYAQQVEFDVHFKNGLQSKTFSIAVELLEVNDQAPIVLADQSCEVEIPQYSESLPNQLTICNLQAEDGDSPISTTGRWSIISGNEFNGFTISKKGNLIVSKILFESTFNSEYNLEIQLSDGQFTSEPVLVKVRISRKEESQPEMKITKWPKKVVEKEKPNGLVSEETTVQEISEAEVKDPESKPKESKSVEEILDEETLEMLSRINF</sequence>
<evidence type="ECO:0000256" key="1">
    <source>
        <dbReference type="SAM" id="MobiDB-lite"/>
    </source>
</evidence>
<proteinExistence type="predicted"/>
<dbReference type="EMBL" id="VORB01000001">
    <property type="protein sequence ID" value="TXC85392.1"/>
    <property type="molecule type" value="Genomic_DNA"/>
</dbReference>
<feature type="chain" id="PRO_5022866511" evidence="2">
    <location>
        <begin position="20"/>
        <end position="472"/>
    </location>
</feature>
<evidence type="ECO:0000259" key="3">
    <source>
        <dbReference type="PROSITE" id="PS50268"/>
    </source>
</evidence>
<feature type="signal peptide" evidence="2">
    <location>
        <begin position="1"/>
        <end position="19"/>
    </location>
</feature>
<feature type="compositionally biased region" description="Basic and acidic residues" evidence="1">
    <location>
        <begin position="440"/>
        <end position="456"/>
    </location>
</feature>
<dbReference type="CDD" id="cd11304">
    <property type="entry name" value="Cadherin_repeat"/>
    <property type="match status" value="1"/>
</dbReference>
<dbReference type="InterPro" id="IPR015919">
    <property type="entry name" value="Cadherin-like_sf"/>
</dbReference>
<dbReference type="AlphaFoldDB" id="A0A5C6VIJ7"/>
<evidence type="ECO:0000313" key="5">
    <source>
        <dbReference type="Proteomes" id="UP000321168"/>
    </source>
</evidence>
<keyword evidence="5" id="KW-1185">Reference proteome</keyword>
<organism evidence="4 5">
    <name type="scientific">Luteibaculum oceani</name>
    <dbReference type="NCBI Taxonomy" id="1294296"/>
    <lineage>
        <taxon>Bacteria</taxon>
        <taxon>Pseudomonadati</taxon>
        <taxon>Bacteroidota</taxon>
        <taxon>Flavobacteriia</taxon>
        <taxon>Flavobacteriales</taxon>
        <taxon>Luteibaculaceae</taxon>
        <taxon>Luteibaculum</taxon>
    </lineage>
</organism>
<evidence type="ECO:0000313" key="4">
    <source>
        <dbReference type="EMBL" id="TXC85392.1"/>
    </source>
</evidence>
<gene>
    <name evidence="4" type="ORF">FRX97_01845</name>
</gene>
<protein>
    <submittedName>
        <fullName evidence="4">Cadherin repeat domain-containing protein</fullName>
    </submittedName>
</protein>
<dbReference type="GO" id="GO:0005509">
    <property type="term" value="F:calcium ion binding"/>
    <property type="evidence" value="ECO:0007669"/>
    <property type="project" value="InterPro"/>
</dbReference>
<feature type="domain" description="Cadherin" evidence="3">
    <location>
        <begin position="317"/>
        <end position="409"/>
    </location>
</feature>
<feature type="region of interest" description="Disordered" evidence="1">
    <location>
        <begin position="422"/>
        <end position="458"/>
    </location>
</feature>
<comment type="caution">
    <text evidence="4">The sequence shown here is derived from an EMBL/GenBank/DDBJ whole genome shotgun (WGS) entry which is preliminary data.</text>
</comment>
<dbReference type="Gene3D" id="2.60.40.60">
    <property type="entry name" value="Cadherins"/>
    <property type="match status" value="1"/>
</dbReference>
<keyword evidence="2" id="KW-0732">Signal</keyword>
<dbReference type="Proteomes" id="UP000321168">
    <property type="component" value="Unassembled WGS sequence"/>
</dbReference>
<dbReference type="GO" id="GO:0007156">
    <property type="term" value="P:homophilic cell adhesion via plasma membrane adhesion molecules"/>
    <property type="evidence" value="ECO:0007669"/>
    <property type="project" value="InterPro"/>
</dbReference>